<dbReference type="InterPro" id="IPR013783">
    <property type="entry name" value="Ig-like_fold"/>
</dbReference>
<feature type="non-terminal residue" evidence="2">
    <location>
        <position position="81"/>
    </location>
</feature>
<organism evidence="2 3">
    <name type="scientific">Rotaria magnacalcarata</name>
    <dbReference type="NCBI Taxonomy" id="392030"/>
    <lineage>
        <taxon>Eukaryota</taxon>
        <taxon>Metazoa</taxon>
        <taxon>Spiralia</taxon>
        <taxon>Gnathifera</taxon>
        <taxon>Rotifera</taxon>
        <taxon>Eurotatoria</taxon>
        <taxon>Bdelloidea</taxon>
        <taxon>Philodinida</taxon>
        <taxon>Philodinidae</taxon>
        <taxon>Rotaria</taxon>
    </lineage>
</organism>
<feature type="domain" description="Immunoglobulin I-set" evidence="1">
    <location>
        <begin position="6"/>
        <end position="42"/>
    </location>
</feature>
<dbReference type="SUPFAM" id="SSF48726">
    <property type="entry name" value="Immunoglobulin"/>
    <property type="match status" value="1"/>
</dbReference>
<dbReference type="Pfam" id="PF07679">
    <property type="entry name" value="I-set"/>
    <property type="match status" value="1"/>
</dbReference>
<proteinExistence type="predicted"/>
<evidence type="ECO:0000313" key="2">
    <source>
        <dbReference type="EMBL" id="CAF4603983.1"/>
    </source>
</evidence>
<protein>
    <recommendedName>
        <fullName evidence="1">Immunoglobulin I-set domain-containing protein</fullName>
    </recommendedName>
</protein>
<evidence type="ECO:0000313" key="3">
    <source>
        <dbReference type="Proteomes" id="UP000676336"/>
    </source>
</evidence>
<gene>
    <name evidence="2" type="ORF">SMN809_LOCUS39208</name>
</gene>
<dbReference type="AlphaFoldDB" id="A0A8S2Z5Z7"/>
<reference evidence="2" key="1">
    <citation type="submission" date="2021-02" db="EMBL/GenBank/DDBJ databases">
        <authorList>
            <person name="Nowell W R."/>
        </authorList>
    </citation>
    <scope>NUCLEOTIDE SEQUENCE</scope>
</reference>
<dbReference type="Gene3D" id="2.60.40.10">
    <property type="entry name" value="Immunoglobulins"/>
    <property type="match status" value="1"/>
</dbReference>
<name>A0A8S2Z5Z7_9BILA</name>
<dbReference type="InterPro" id="IPR036179">
    <property type="entry name" value="Ig-like_dom_sf"/>
</dbReference>
<evidence type="ECO:0000259" key="1">
    <source>
        <dbReference type="Pfam" id="PF07679"/>
    </source>
</evidence>
<dbReference type="InterPro" id="IPR013098">
    <property type="entry name" value="Ig_I-set"/>
</dbReference>
<feature type="non-terminal residue" evidence="2">
    <location>
        <position position="1"/>
    </location>
</feature>
<comment type="caution">
    <text evidence="2">The sequence shown here is derived from an EMBL/GenBank/DDBJ whole genome shotgun (WGS) entry which is preliminary data.</text>
</comment>
<accession>A0A8S2Z5Z7</accession>
<dbReference type="EMBL" id="CAJOBI010104653">
    <property type="protein sequence ID" value="CAF4603983.1"/>
    <property type="molecule type" value="Genomic_DNA"/>
</dbReference>
<dbReference type="Proteomes" id="UP000676336">
    <property type="component" value="Unassembled WGS sequence"/>
</dbReference>
<sequence>YDIVNRTITLQILASRPDDQGIYTVRATNPVGSDETTCKLNIRPVASIDTRPFVDAARFRPLENRPGTVQNVDDENQLLRP</sequence>